<organism evidence="1 2">
    <name type="scientific">Pistacia atlantica</name>
    <dbReference type="NCBI Taxonomy" id="434234"/>
    <lineage>
        <taxon>Eukaryota</taxon>
        <taxon>Viridiplantae</taxon>
        <taxon>Streptophyta</taxon>
        <taxon>Embryophyta</taxon>
        <taxon>Tracheophyta</taxon>
        <taxon>Spermatophyta</taxon>
        <taxon>Magnoliopsida</taxon>
        <taxon>eudicotyledons</taxon>
        <taxon>Gunneridae</taxon>
        <taxon>Pentapetalae</taxon>
        <taxon>rosids</taxon>
        <taxon>malvids</taxon>
        <taxon>Sapindales</taxon>
        <taxon>Anacardiaceae</taxon>
        <taxon>Pistacia</taxon>
    </lineage>
</organism>
<evidence type="ECO:0000313" key="2">
    <source>
        <dbReference type="Proteomes" id="UP001164250"/>
    </source>
</evidence>
<dbReference type="Proteomes" id="UP001164250">
    <property type="component" value="Chromosome 8"/>
</dbReference>
<sequence length="489" mass="54154">MATCISFFYLRFLLQAPFLFLCLLCSVKDSYAEQDKEAEGQLSHSHIVKVSSLLPPTVCNHTSIKGQNKASLEVLSKYGPCSTLNQGKIITPNYLEILRKDRARASYIQYRIFKPKNLSSDDDHLKEAPAITVSTKPILLYEATFEFYITVSLGTPRQDVTLLLDTGSDLTWTQCKPCLKCFQQNTPLFDPSKSSTYSVVPCESSACLSDFKGRCISNKCIYRIEYVSGNSSGNVLTDRLTITHGSGTFVKYPYIFGCGTNNSADEIDGVTGLMGLNRNPSSFISQTSQEYFSYCFPSFYGSTGYITFGKTDDYIKNKFIKFTPLSTTSQQSPFYDIIVTGITVAGKKLPVASSEYSKSGAFIDSGSTFTTLPTSIYVALRSAFRKQMSKYKMIKPVKSEDIDTCYDFSSYDTVVIPKISIFFKGEVELDLDVKGILIVFKNDLSQVCLAFQPNTDDPYIILGNNQLRAIEVHHDVAGGKLGFGPGGCS</sequence>
<keyword evidence="2" id="KW-1185">Reference proteome</keyword>
<evidence type="ECO:0000313" key="1">
    <source>
        <dbReference type="EMBL" id="KAJ0091589.1"/>
    </source>
</evidence>
<proteinExistence type="predicted"/>
<dbReference type="EMBL" id="CM047904">
    <property type="protein sequence ID" value="KAJ0091589.1"/>
    <property type="molecule type" value="Genomic_DNA"/>
</dbReference>
<protein>
    <submittedName>
        <fullName evidence="1">Uncharacterized protein</fullName>
    </submittedName>
</protein>
<reference evidence="2" key="1">
    <citation type="journal article" date="2023" name="G3 (Bethesda)">
        <title>Genome assembly and association tests identify interacting loci associated with vigor, precocity, and sex in interspecific pistachio rootstocks.</title>
        <authorList>
            <person name="Palmer W."/>
            <person name="Jacygrad E."/>
            <person name="Sagayaradj S."/>
            <person name="Cavanaugh K."/>
            <person name="Han R."/>
            <person name="Bertier L."/>
            <person name="Beede B."/>
            <person name="Kafkas S."/>
            <person name="Golino D."/>
            <person name="Preece J."/>
            <person name="Michelmore R."/>
        </authorList>
    </citation>
    <scope>NUCLEOTIDE SEQUENCE [LARGE SCALE GENOMIC DNA]</scope>
</reference>
<gene>
    <name evidence="1" type="ORF">Patl1_12634</name>
</gene>
<name>A0ACC1AY97_9ROSI</name>
<accession>A0ACC1AY97</accession>
<comment type="caution">
    <text evidence="1">The sequence shown here is derived from an EMBL/GenBank/DDBJ whole genome shotgun (WGS) entry which is preliminary data.</text>
</comment>